<feature type="region of interest" description="Disordered" evidence="1">
    <location>
        <begin position="1"/>
        <end position="39"/>
    </location>
</feature>
<sequence length="81" mass="9368">MSPDNKRRSTNLDFPEDMIINPDPIESKPRTAKNDPSNEKRRSLILECEFCYAQFVNPNPYFSHYQGCVPKAAPVKPKQKK</sequence>
<dbReference type="Proteomes" id="UP001149813">
    <property type="component" value="Unassembled WGS sequence"/>
</dbReference>
<evidence type="ECO:0000256" key="1">
    <source>
        <dbReference type="SAM" id="MobiDB-lite"/>
    </source>
</evidence>
<comment type="caution">
    <text evidence="2">The sequence shown here is derived from an EMBL/GenBank/DDBJ whole genome shotgun (WGS) entry which is preliminary data.</text>
</comment>
<organism evidence="2 3">
    <name type="scientific">Coemansia erecta</name>
    <dbReference type="NCBI Taxonomy" id="147472"/>
    <lineage>
        <taxon>Eukaryota</taxon>
        <taxon>Fungi</taxon>
        <taxon>Fungi incertae sedis</taxon>
        <taxon>Zoopagomycota</taxon>
        <taxon>Kickxellomycotina</taxon>
        <taxon>Kickxellomycetes</taxon>
        <taxon>Kickxellales</taxon>
        <taxon>Kickxellaceae</taxon>
        <taxon>Coemansia</taxon>
    </lineage>
</organism>
<feature type="compositionally biased region" description="Basic and acidic residues" evidence="1">
    <location>
        <begin position="25"/>
        <end position="39"/>
    </location>
</feature>
<name>A0A9W7Y3U3_9FUNG</name>
<evidence type="ECO:0000313" key="3">
    <source>
        <dbReference type="Proteomes" id="UP001149813"/>
    </source>
</evidence>
<dbReference type="AlphaFoldDB" id="A0A9W7Y3U3"/>
<accession>A0A9W7Y3U3</accession>
<protein>
    <submittedName>
        <fullName evidence="2">Uncharacterized protein</fullName>
    </submittedName>
</protein>
<reference evidence="2" key="1">
    <citation type="submission" date="2022-07" db="EMBL/GenBank/DDBJ databases">
        <title>Phylogenomic reconstructions and comparative analyses of Kickxellomycotina fungi.</title>
        <authorList>
            <person name="Reynolds N.K."/>
            <person name="Stajich J.E."/>
            <person name="Barry K."/>
            <person name="Grigoriev I.V."/>
            <person name="Crous P."/>
            <person name="Smith M.E."/>
        </authorList>
    </citation>
    <scope>NUCLEOTIDE SEQUENCE</scope>
    <source>
        <strain evidence="2">NBRC 32514</strain>
    </source>
</reference>
<evidence type="ECO:0000313" key="2">
    <source>
        <dbReference type="EMBL" id="KAJ1723473.1"/>
    </source>
</evidence>
<dbReference type="EMBL" id="JANBOJ010000065">
    <property type="protein sequence ID" value="KAJ1723473.1"/>
    <property type="molecule type" value="Genomic_DNA"/>
</dbReference>
<proteinExistence type="predicted"/>
<gene>
    <name evidence="2" type="ORF">LPJ53_002181</name>
</gene>
<keyword evidence="3" id="KW-1185">Reference proteome</keyword>